<keyword evidence="2" id="KW-1185">Reference proteome</keyword>
<reference evidence="1 2" key="1">
    <citation type="submission" date="2021-03" db="EMBL/GenBank/DDBJ databases">
        <title>Sequencing the genomes of 1000 actinobacteria strains.</title>
        <authorList>
            <person name="Klenk H.-P."/>
        </authorList>
    </citation>
    <scope>NUCLEOTIDE SEQUENCE [LARGE SCALE GENOMIC DNA]</scope>
    <source>
        <strain evidence="1 2">DSM 20168</strain>
    </source>
</reference>
<evidence type="ECO:0000313" key="1">
    <source>
        <dbReference type="EMBL" id="MBP2397675.1"/>
    </source>
</evidence>
<dbReference type="EMBL" id="JAGIOJ010000001">
    <property type="protein sequence ID" value="MBP2397675.1"/>
    <property type="molecule type" value="Genomic_DNA"/>
</dbReference>
<protein>
    <submittedName>
        <fullName evidence="1">Uncharacterized protein</fullName>
    </submittedName>
</protein>
<proteinExistence type="predicted"/>
<gene>
    <name evidence="1" type="ORF">JOF39_000756</name>
</gene>
<dbReference type="Proteomes" id="UP001195422">
    <property type="component" value="Unassembled WGS sequence"/>
</dbReference>
<dbReference type="SUPFAM" id="SSF51735">
    <property type="entry name" value="NAD(P)-binding Rossmann-fold domains"/>
    <property type="match status" value="1"/>
</dbReference>
<sequence length="34" mass="3647">MVQDYVGPTRFFLSEGAGFVSGQTLVVDGGSIRR</sequence>
<accession>A0ABS4XME1</accession>
<comment type="caution">
    <text evidence="1">The sequence shown here is derived from an EMBL/GenBank/DDBJ whole genome shotgun (WGS) entry which is preliminary data.</text>
</comment>
<organism evidence="1 2">
    <name type="scientific">Glutamicibacter protophormiae</name>
    <name type="common">Brevibacterium protophormiae</name>
    <dbReference type="NCBI Taxonomy" id="37930"/>
    <lineage>
        <taxon>Bacteria</taxon>
        <taxon>Bacillati</taxon>
        <taxon>Actinomycetota</taxon>
        <taxon>Actinomycetes</taxon>
        <taxon>Micrococcales</taxon>
        <taxon>Micrococcaceae</taxon>
        <taxon>Glutamicibacter</taxon>
    </lineage>
</organism>
<dbReference type="InterPro" id="IPR036291">
    <property type="entry name" value="NAD(P)-bd_dom_sf"/>
</dbReference>
<evidence type="ECO:0000313" key="2">
    <source>
        <dbReference type="Proteomes" id="UP001195422"/>
    </source>
</evidence>
<name>A0ABS4XME1_GLUPR</name>